<dbReference type="PANTHER" id="PTHR10783">
    <property type="entry name" value="XENOTROPIC AND POLYTROPIC RETROVIRUS RECEPTOR 1-RELATED"/>
    <property type="match status" value="1"/>
</dbReference>
<dbReference type="GO" id="GO:0006817">
    <property type="term" value="P:phosphate ion transport"/>
    <property type="evidence" value="ECO:0007669"/>
    <property type="project" value="TreeGrafter"/>
</dbReference>
<feature type="transmembrane region" description="Helical" evidence="5">
    <location>
        <begin position="99"/>
        <end position="119"/>
    </location>
</feature>
<evidence type="ECO:0000256" key="1">
    <source>
        <dbReference type="ARBA" id="ARBA00004141"/>
    </source>
</evidence>
<dbReference type="GO" id="GO:0005886">
    <property type="term" value="C:plasma membrane"/>
    <property type="evidence" value="ECO:0007669"/>
    <property type="project" value="TreeGrafter"/>
</dbReference>
<evidence type="ECO:0000256" key="2">
    <source>
        <dbReference type="ARBA" id="ARBA00022692"/>
    </source>
</evidence>
<evidence type="ECO:0000259" key="7">
    <source>
        <dbReference type="PROSITE" id="PS51380"/>
    </source>
</evidence>
<dbReference type="Proteomes" id="UP000807025">
    <property type="component" value="Unassembled WGS sequence"/>
</dbReference>
<name>A0A9P6D8B9_PLEER</name>
<keyword evidence="9" id="KW-1185">Reference proteome</keyword>
<dbReference type="Pfam" id="PF03124">
    <property type="entry name" value="EXS"/>
    <property type="match status" value="1"/>
</dbReference>
<dbReference type="GO" id="GO:0000822">
    <property type="term" value="F:inositol hexakisphosphate binding"/>
    <property type="evidence" value="ECO:0007669"/>
    <property type="project" value="TreeGrafter"/>
</dbReference>
<gene>
    <name evidence="8" type="ORF">BDN71DRAFT_1448175</name>
</gene>
<evidence type="ECO:0000256" key="5">
    <source>
        <dbReference type="SAM" id="Phobius"/>
    </source>
</evidence>
<evidence type="ECO:0000256" key="4">
    <source>
        <dbReference type="ARBA" id="ARBA00023136"/>
    </source>
</evidence>
<feature type="chain" id="PRO_5040118091" evidence="6">
    <location>
        <begin position="24"/>
        <end position="261"/>
    </location>
</feature>
<sequence>MGDQFCSLFFTLSNLYLFACVYARGFDDQWRRCGTSSPNWPAAFALGILPFVVRVVQSLRRYADSKLPTHLVNGGKYASGIVSYFFYFLWRHNGSRASLALWCVSSTVYAIYASSWDLLMDWSILRFKSDERFPFLRPELVYSESIPFYYFAIVSNVLLRFVWVFYIPGRGPNMMLRTFIAGILEMLRRWQWNFYRLENEHLGNVDQYRITREVPLPYSFDEASQDDDNDESDAQAGVASSRMAWLFYRKRQSEQNTNSES</sequence>
<evidence type="ECO:0000256" key="6">
    <source>
        <dbReference type="SAM" id="SignalP"/>
    </source>
</evidence>
<organism evidence="8 9">
    <name type="scientific">Pleurotus eryngii</name>
    <name type="common">Boletus of the steppes</name>
    <dbReference type="NCBI Taxonomy" id="5323"/>
    <lineage>
        <taxon>Eukaryota</taxon>
        <taxon>Fungi</taxon>
        <taxon>Dikarya</taxon>
        <taxon>Basidiomycota</taxon>
        <taxon>Agaricomycotina</taxon>
        <taxon>Agaricomycetes</taxon>
        <taxon>Agaricomycetidae</taxon>
        <taxon>Agaricales</taxon>
        <taxon>Pleurotineae</taxon>
        <taxon>Pleurotaceae</taxon>
        <taxon>Pleurotus</taxon>
    </lineage>
</organism>
<keyword evidence="6" id="KW-0732">Signal</keyword>
<reference evidence="8" key="1">
    <citation type="submission" date="2020-11" db="EMBL/GenBank/DDBJ databases">
        <authorList>
            <consortium name="DOE Joint Genome Institute"/>
            <person name="Ahrendt S."/>
            <person name="Riley R."/>
            <person name="Andreopoulos W."/>
            <person name="Labutti K."/>
            <person name="Pangilinan J."/>
            <person name="Ruiz-Duenas F.J."/>
            <person name="Barrasa J.M."/>
            <person name="Sanchez-Garcia M."/>
            <person name="Camarero S."/>
            <person name="Miyauchi S."/>
            <person name="Serrano A."/>
            <person name="Linde D."/>
            <person name="Babiker R."/>
            <person name="Drula E."/>
            <person name="Ayuso-Fernandez I."/>
            <person name="Pacheco R."/>
            <person name="Padilla G."/>
            <person name="Ferreira P."/>
            <person name="Barriuso J."/>
            <person name="Kellner H."/>
            <person name="Castanera R."/>
            <person name="Alfaro M."/>
            <person name="Ramirez L."/>
            <person name="Pisabarro A.G."/>
            <person name="Kuo A."/>
            <person name="Tritt A."/>
            <person name="Lipzen A."/>
            <person name="He G."/>
            <person name="Yan M."/>
            <person name="Ng V."/>
            <person name="Cullen D."/>
            <person name="Martin F."/>
            <person name="Rosso M.-N."/>
            <person name="Henrissat B."/>
            <person name="Hibbett D."/>
            <person name="Martinez A.T."/>
            <person name="Grigoriev I.V."/>
        </authorList>
    </citation>
    <scope>NUCLEOTIDE SEQUENCE</scope>
    <source>
        <strain evidence="8">ATCC 90797</strain>
    </source>
</reference>
<comment type="caution">
    <text evidence="8">The sequence shown here is derived from an EMBL/GenBank/DDBJ whole genome shotgun (WGS) entry which is preliminary data.</text>
</comment>
<evidence type="ECO:0000313" key="8">
    <source>
        <dbReference type="EMBL" id="KAF9495037.1"/>
    </source>
</evidence>
<evidence type="ECO:0000256" key="3">
    <source>
        <dbReference type="ARBA" id="ARBA00022989"/>
    </source>
</evidence>
<comment type="subcellular location">
    <subcellularLocation>
        <location evidence="1">Membrane</location>
        <topology evidence="1">Multi-pass membrane protein</topology>
    </subcellularLocation>
</comment>
<dbReference type="GO" id="GO:0005794">
    <property type="term" value="C:Golgi apparatus"/>
    <property type="evidence" value="ECO:0007669"/>
    <property type="project" value="TreeGrafter"/>
</dbReference>
<feature type="transmembrane region" description="Helical" evidence="5">
    <location>
        <begin position="39"/>
        <end position="56"/>
    </location>
</feature>
<dbReference type="GO" id="GO:0016036">
    <property type="term" value="P:cellular response to phosphate starvation"/>
    <property type="evidence" value="ECO:0007669"/>
    <property type="project" value="TreeGrafter"/>
</dbReference>
<dbReference type="AlphaFoldDB" id="A0A9P6D8B9"/>
<feature type="domain" description="EXS" evidence="7">
    <location>
        <begin position="34"/>
        <end position="228"/>
    </location>
</feature>
<dbReference type="PANTHER" id="PTHR10783:SF103">
    <property type="entry name" value="SOLUTE CARRIER FAMILY 53 MEMBER 1"/>
    <property type="match status" value="1"/>
</dbReference>
<keyword evidence="4 5" id="KW-0472">Membrane</keyword>
<protein>
    <submittedName>
        <fullName evidence="8">EXS-domain-containing protein</fullName>
    </submittedName>
</protein>
<evidence type="ECO:0000313" key="9">
    <source>
        <dbReference type="Proteomes" id="UP000807025"/>
    </source>
</evidence>
<proteinExistence type="predicted"/>
<dbReference type="PROSITE" id="PS51380">
    <property type="entry name" value="EXS"/>
    <property type="match status" value="1"/>
</dbReference>
<feature type="non-terminal residue" evidence="8">
    <location>
        <position position="261"/>
    </location>
</feature>
<keyword evidence="3 5" id="KW-1133">Transmembrane helix</keyword>
<dbReference type="EMBL" id="MU154566">
    <property type="protein sequence ID" value="KAF9495037.1"/>
    <property type="molecule type" value="Genomic_DNA"/>
</dbReference>
<feature type="transmembrane region" description="Helical" evidence="5">
    <location>
        <begin position="148"/>
        <end position="167"/>
    </location>
</feature>
<keyword evidence="2 5" id="KW-0812">Transmembrane</keyword>
<feature type="signal peptide" evidence="6">
    <location>
        <begin position="1"/>
        <end position="23"/>
    </location>
</feature>
<accession>A0A9P6D8B9</accession>
<dbReference type="OrthoDB" id="9970435at2759"/>
<dbReference type="InterPro" id="IPR004342">
    <property type="entry name" value="EXS_C"/>
</dbReference>